<proteinExistence type="predicted"/>
<dbReference type="RefSeq" id="WP_062332907.1">
    <property type="nucleotide sequence ID" value="NZ_CBCRZU010000004.1"/>
</dbReference>
<dbReference type="GeneID" id="35778692"/>
<keyword evidence="2" id="KW-1185">Reference proteome</keyword>
<dbReference type="EMBL" id="UGPY01000001">
    <property type="protein sequence ID" value="STY96337.1"/>
    <property type="molecule type" value="Genomic_DNA"/>
</dbReference>
<protein>
    <submittedName>
        <fullName evidence="1">Inner membrane protein ybhN</fullName>
    </submittedName>
</protein>
<dbReference type="Proteomes" id="UP000255230">
    <property type="component" value="Unassembled WGS sequence"/>
</dbReference>
<organism evidence="1 2">
    <name type="scientific">Faucicola osloensis</name>
    <name type="common">Moraxella osloensis</name>
    <dbReference type="NCBI Taxonomy" id="34062"/>
    <lineage>
        <taxon>Bacteria</taxon>
        <taxon>Pseudomonadati</taxon>
        <taxon>Pseudomonadota</taxon>
        <taxon>Gammaproteobacteria</taxon>
        <taxon>Moraxellales</taxon>
        <taxon>Moraxellaceae</taxon>
        <taxon>Faucicola</taxon>
    </lineage>
</organism>
<name>A0A0X8K6M7_FAUOS</name>
<evidence type="ECO:0000313" key="2">
    <source>
        <dbReference type="Proteomes" id="UP000255230"/>
    </source>
</evidence>
<dbReference type="KEGG" id="mos:AXE82_06835"/>
<dbReference type="AlphaFoldDB" id="A0A0X8K6M7"/>
<sequence length="328" mass="36953">MNSSWFKQVWRLALTAITVLIFFMAIRALYRLTKTVHYQDVLDAIAHIPTFHLFIAAIVVAFGYLVLTLYDFIALRQLGKKLDYRHVALTSFTAYAISHTIGLNLVTASGIRYRNYRRFNLTHNEIANIVWMVSMAFTFGITTLIGASLTSHPEITIQLLSELDKSLGIFEHTFYVRVLGIIMLSVIAAIIVYAGKQGKHVVIRGWRFDLPPAKIVLQQIAIAILDLSTVALVLYLLLPPSEHISYWATFSAFIQSMAIGILSHVPGGLGVFEVVMITALPKVDRTQMLAVLLIFRLLYYIMPFLVALLALLAYEAKLYLSENSNKKK</sequence>
<evidence type="ECO:0000313" key="1">
    <source>
        <dbReference type="EMBL" id="STY96337.1"/>
    </source>
</evidence>
<accession>A0A0X8K6M7</accession>
<reference evidence="1 2" key="1">
    <citation type="submission" date="2018-06" db="EMBL/GenBank/DDBJ databases">
        <authorList>
            <consortium name="Pathogen Informatics"/>
            <person name="Doyle S."/>
        </authorList>
    </citation>
    <scope>NUCLEOTIDE SEQUENCE [LARGE SCALE GENOMIC DNA]</scope>
    <source>
        <strain evidence="1 2">NCTC10465</strain>
    </source>
</reference>
<gene>
    <name evidence="1" type="primary">ybhN</name>
    <name evidence="1" type="ORF">NCTC10465_00086</name>
</gene>